<reference evidence="4" key="2">
    <citation type="submission" date="2012-11" db="EMBL/GenBank/DDBJ databases">
        <authorList>
            <person name="Kuo A."/>
            <person name="Curtis B.A."/>
            <person name="Tanifuji G."/>
            <person name="Burki F."/>
            <person name="Gruber A."/>
            <person name="Irimia M."/>
            <person name="Maruyama S."/>
            <person name="Arias M.C."/>
            <person name="Ball S.G."/>
            <person name="Gile G.H."/>
            <person name="Hirakawa Y."/>
            <person name="Hopkins J.F."/>
            <person name="Rensing S.A."/>
            <person name="Schmutz J."/>
            <person name="Symeonidi A."/>
            <person name="Elias M."/>
            <person name="Eveleigh R.J."/>
            <person name="Herman E.K."/>
            <person name="Klute M.J."/>
            <person name="Nakayama T."/>
            <person name="Obornik M."/>
            <person name="Reyes-Prieto A."/>
            <person name="Armbrust E.V."/>
            <person name="Aves S.J."/>
            <person name="Beiko R.G."/>
            <person name="Coutinho P."/>
            <person name="Dacks J.B."/>
            <person name="Durnford D.G."/>
            <person name="Fast N.M."/>
            <person name="Green B.R."/>
            <person name="Grisdale C."/>
            <person name="Hempe F."/>
            <person name="Henrissat B."/>
            <person name="Hoppner M.P."/>
            <person name="Ishida K.-I."/>
            <person name="Kim E."/>
            <person name="Koreny L."/>
            <person name="Kroth P.G."/>
            <person name="Liu Y."/>
            <person name="Malik S.-B."/>
            <person name="Maier U.G."/>
            <person name="McRose D."/>
            <person name="Mock T."/>
            <person name="Neilson J.A."/>
            <person name="Onodera N.T."/>
            <person name="Poole A.M."/>
            <person name="Pritham E.J."/>
            <person name="Richards T.A."/>
            <person name="Rocap G."/>
            <person name="Roy S.W."/>
            <person name="Sarai C."/>
            <person name="Schaack S."/>
            <person name="Shirato S."/>
            <person name="Slamovits C.H."/>
            <person name="Spencer D.F."/>
            <person name="Suzuki S."/>
            <person name="Worden A.Z."/>
            <person name="Zauner S."/>
            <person name="Barry K."/>
            <person name="Bell C."/>
            <person name="Bharti A.K."/>
            <person name="Crow J.A."/>
            <person name="Grimwood J."/>
            <person name="Kramer R."/>
            <person name="Lindquist E."/>
            <person name="Lucas S."/>
            <person name="Salamov A."/>
            <person name="McFadden G.I."/>
            <person name="Lane C.E."/>
            <person name="Keeling P.J."/>
            <person name="Gray M.W."/>
            <person name="Grigoriev I.V."/>
            <person name="Archibald J.M."/>
        </authorList>
    </citation>
    <scope>NUCLEOTIDE SEQUENCE</scope>
    <source>
        <strain evidence="4">CCMP2712</strain>
    </source>
</reference>
<evidence type="ECO:0000313" key="3">
    <source>
        <dbReference type="EnsemblProtists" id="EKX34183"/>
    </source>
</evidence>
<evidence type="ECO:0000256" key="1">
    <source>
        <dbReference type="SAM" id="Phobius"/>
    </source>
</evidence>
<dbReference type="PaxDb" id="55529-EKX34183"/>
<keyword evidence="4" id="KW-1185">Reference proteome</keyword>
<dbReference type="Proteomes" id="UP000011087">
    <property type="component" value="Unassembled WGS sequence"/>
</dbReference>
<sequence length="355" mass="40068">MTVNLKLMFDEPVIETICILVGKVMLIVVSGVMTHHVGFSFSLSKGPTQRVFLHRNTSEPLWFEPQENDKFLIKFQFLFRRCVGELEFLAHKCVEVFMHISADSNEGKSECMDIALDEIRNLTRISSETRSLFSALIMEVKDHGQRANSIEPIPEEENSAVVIDESCCWLDIEVCVVIGTVAGMGRGEAEDGVSSMVWEYNEISAEEEALYHEIASFRERLSIASLHSGDQDIEQLRRRYLELQALLARRELGEAIHEQLIRTQPFLPFQWRLCSKGTGQQAGIRVSSSSIRCLLRILGHTGTHAHSAANSLLGFPSEDGGWAEWAKGTLLKNRAHLHMEDVIGRTGKCFKVYQM</sequence>
<keyword evidence="1" id="KW-1133">Transmembrane helix</keyword>
<dbReference type="RefSeq" id="XP_005821163.1">
    <property type="nucleotide sequence ID" value="XM_005821106.1"/>
</dbReference>
<name>L1ID64_GUITC</name>
<proteinExistence type="predicted"/>
<protein>
    <submittedName>
        <fullName evidence="2 3">Uncharacterized protein</fullName>
    </submittedName>
</protein>
<reference evidence="2 4" key="1">
    <citation type="journal article" date="2012" name="Nature">
        <title>Algal genomes reveal evolutionary mosaicism and the fate of nucleomorphs.</title>
        <authorList>
            <consortium name="DOE Joint Genome Institute"/>
            <person name="Curtis B.A."/>
            <person name="Tanifuji G."/>
            <person name="Burki F."/>
            <person name="Gruber A."/>
            <person name="Irimia M."/>
            <person name="Maruyama S."/>
            <person name="Arias M.C."/>
            <person name="Ball S.G."/>
            <person name="Gile G.H."/>
            <person name="Hirakawa Y."/>
            <person name="Hopkins J.F."/>
            <person name="Kuo A."/>
            <person name="Rensing S.A."/>
            <person name="Schmutz J."/>
            <person name="Symeonidi A."/>
            <person name="Elias M."/>
            <person name="Eveleigh R.J."/>
            <person name="Herman E.K."/>
            <person name="Klute M.J."/>
            <person name="Nakayama T."/>
            <person name="Obornik M."/>
            <person name="Reyes-Prieto A."/>
            <person name="Armbrust E.V."/>
            <person name="Aves S.J."/>
            <person name="Beiko R.G."/>
            <person name="Coutinho P."/>
            <person name="Dacks J.B."/>
            <person name="Durnford D.G."/>
            <person name="Fast N.M."/>
            <person name="Green B.R."/>
            <person name="Grisdale C.J."/>
            <person name="Hempel F."/>
            <person name="Henrissat B."/>
            <person name="Hoppner M.P."/>
            <person name="Ishida K."/>
            <person name="Kim E."/>
            <person name="Koreny L."/>
            <person name="Kroth P.G."/>
            <person name="Liu Y."/>
            <person name="Malik S.B."/>
            <person name="Maier U.G."/>
            <person name="McRose D."/>
            <person name="Mock T."/>
            <person name="Neilson J.A."/>
            <person name="Onodera N.T."/>
            <person name="Poole A.M."/>
            <person name="Pritham E.J."/>
            <person name="Richards T.A."/>
            <person name="Rocap G."/>
            <person name="Roy S.W."/>
            <person name="Sarai C."/>
            <person name="Schaack S."/>
            <person name="Shirato S."/>
            <person name="Slamovits C.H."/>
            <person name="Spencer D.F."/>
            <person name="Suzuki S."/>
            <person name="Worden A.Z."/>
            <person name="Zauner S."/>
            <person name="Barry K."/>
            <person name="Bell C."/>
            <person name="Bharti A.K."/>
            <person name="Crow J.A."/>
            <person name="Grimwood J."/>
            <person name="Kramer R."/>
            <person name="Lindquist E."/>
            <person name="Lucas S."/>
            <person name="Salamov A."/>
            <person name="McFadden G.I."/>
            <person name="Lane C.E."/>
            <person name="Keeling P.J."/>
            <person name="Gray M.W."/>
            <person name="Grigoriev I.V."/>
            <person name="Archibald J.M."/>
        </authorList>
    </citation>
    <scope>NUCLEOTIDE SEQUENCE</scope>
    <source>
        <strain evidence="2 4">CCMP2712</strain>
    </source>
</reference>
<gene>
    <name evidence="2" type="ORF">GUITHDRAFT_147368</name>
</gene>
<dbReference type="GeneID" id="17290940"/>
<accession>L1ID64</accession>
<evidence type="ECO:0000313" key="2">
    <source>
        <dbReference type="EMBL" id="EKX34183.1"/>
    </source>
</evidence>
<reference evidence="3" key="3">
    <citation type="submission" date="2016-03" db="UniProtKB">
        <authorList>
            <consortium name="EnsemblProtists"/>
        </authorList>
    </citation>
    <scope>IDENTIFICATION</scope>
</reference>
<dbReference type="KEGG" id="gtt:GUITHDRAFT_147368"/>
<dbReference type="AlphaFoldDB" id="L1ID64"/>
<feature type="transmembrane region" description="Helical" evidence="1">
    <location>
        <begin position="12"/>
        <end position="33"/>
    </location>
</feature>
<evidence type="ECO:0000313" key="4">
    <source>
        <dbReference type="Proteomes" id="UP000011087"/>
    </source>
</evidence>
<organism evidence="2">
    <name type="scientific">Guillardia theta (strain CCMP2712)</name>
    <name type="common">Cryptophyte</name>
    <dbReference type="NCBI Taxonomy" id="905079"/>
    <lineage>
        <taxon>Eukaryota</taxon>
        <taxon>Cryptophyceae</taxon>
        <taxon>Pyrenomonadales</taxon>
        <taxon>Geminigeraceae</taxon>
        <taxon>Guillardia</taxon>
    </lineage>
</organism>
<dbReference type="HOGENOM" id="CLU_781779_0_0_1"/>
<dbReference type="EnsemblProtists" id="EKX34183">
    <property type="protein sequence ID" value="EKX34183"/>
    <property type="gene ID" value="GUITHDRAFT_147368"/>
</dbReference>
<keyword evidence="1" id="KW-0812">Transmembrane</keyword>
<dbReference type="EMBL" id="JH993116">
    <property type="protein sequence ID" value="EKX34183.1"/>
    <property type="molecule type" value="Genomic_DNA"/>
</dbReference>
<keyword evidence="1" id="KW-0472">Membrane</keyword>